<dbReference type="PANTHER" id="PTHR33337:SF40">
    <property type="entry name" value="CENP-V_GFA DOMAIN-CONTAINING PROTEIN-RELATED"/>
    <property type="match status" value="1"/>
</dbReference>
<dbReference type="InterPro" id="IPR011057">
    <property type="entry name" value="Mss4-like_sf"/>
</dbReference>
<dbReference type="Proteomes" id="UP001331691">
    <property type="component" value="Unassembled WGS sequence"/>
</dbReference>
<organism evidence="6 7">
    <name type="scientific">Kluyvera ascorbata</name>
    <dbReference type="NCBI Taxonomy" id="51288"/>
    <lineage>
        <taxon>Bacteria</taxon>
        <taxon>Pseudomonadati</taxon>
        <taxon>Pseudomonadota</taxon>
        <taxon>Gammaproteobacteria</taxon>
        <taxon>Enterobacterales</taxon>
        <taxon>Enterobacteriaceae</taxon>
        <taxon>Kluyvera</taxon>
    </lineage>
</organism>
<keyword evidence="4" id="KW-0456">Lyase</keyword>
<comment type="similarity">
    <text evidence="1">Belongs to the Gfa family.</text>
</comment>
<dbReference type="PROSITE" id="PS51891">
    <property type="entry name" value="CENP_V_GFA"/>
    <property type="match status" value="1"/>
</dbReference>
<name>A0AB35X4G8_9ENTR</name>
<dbReference type="AlphaFoldDB" id="A0AB35X4G8"/>
<gene>
    <name evidence="6" type="ORF">V4836_09990</name>
</gene>
<keyword evidence="3" id="KW-0862">Zinc</keyword>
<dbReference type="GO" id="GO:0016846">
    <property type="term" value="F:carbon-sulfur lyase activity"/>
    <property type="evidence" value="ECO:0007669"/>
    <property type="project" value="InterPro"/>
</dbReference>
<keyword evidence="7" id="KW-1185">Reference proteome</keyword>
<accession>A0AB35X4G8</accession>
<reference evidence="6 7" key="1">
    <citation type="submission" date="2023-10" db="EMBL/GenBank/DDBJ databases">
        <title>Wastewater isolates of ESBL- and carbapenemase-producing Gram-negative bacteria from New Zealand.</title>
        <authorList>
            <person name="Straub C."/>
            <person name="Weaver L."/>
            <person name="Cornelius A."/>
            <person name="Mcgill E."/>
            <person name="Dyet K."/>
            <person name="White L."/>
            <person name="Pattis I."/>
        </authorList>
    </citation>
    <scope>NUCLEOTIDE SEQUENCE [LARGE SCALE GENOMIC DNA]</scope>
    <source>
        <strain evidence="6 7">ESBL09</strain>
    </source>
</reference>
<evidence type="ECO:0000256" key="4">
    <source>
        <dbReference type="ARBA" id="ARBA00023239"/>
    </source>
</evidence>
<feature type="domain" description="CENP-V/GFA" evidence="5">
    <location>
        <begin position="5"/>
        <end position="121"/>
    </location>
</feature>
<keyword evidence="2" id="KW-0479">Metal-binding</keyword>
<dbReference type="Gene3D" id="3.90.1590.10">
    <property type="entry name" value="glutathione-dependent formaldehyde- activating enzyme (gfa)"/>
    <property type="match status" value="1"/>
</dbReference>
<evidence type="ECO:0000256" key="3">
    <source>
        <dbReference type="ARBA" id="ARBA00022833"/>
    </source>
</evidence>
<dbReference type="GO" id="GO:0046872">
    <property type="term" value="F:metal ion binding"/>
    <property type="evidence" value="ECO:0007669"/>
    <property type="project" value="UniProtKB-KW"/>
</dbReference>
<evidence type="ECO:0000256" key="1">
    <source>
        <dbReference type="ARBA" id="ARBA00005495"/>
    </source>
</evidence>
<evidence type="ECO:0000313" key="7">
    <source>
        <dbReference type="Proteomes" id="UP001331691"/>
    </source>
</evidence>
<proteinExistence type="inferred from homology"/>
<comment type="caution">
    <text evidence="6">The sequence shown here is derived from an EMBL/GenBank/DDBJ whole genome shotgun (WGS) entry which is preliminary data.</text>
</comment>
<evidence type="ECO:0000313" key="6">
    <source>
        <dbReference type="EMBL" id="MEE9654483.1"/>
    </source>
</evidence>
<dbReference type="InterPro" id="IPR006913">
    <property type="entry name" value="CENP-V/GFA"/>
</dbReference>
<protein>
    <submittedName>
        <fullName evidence="6">GFA family protein</fullName>
    </submittedName>
</protein>
<evidence type="ECO:0000259" key="5">
    <source>
        <dbReference type="PROSITE" id="PS51891"/>
    </source>
</evidence>
<dbReference type="Pfam" id="PF04828">
    <property type="entry name" value="GFA"/>
    <property type="match status" value="1"/>
</dbReference>
<evidence type="ECO:0000256" key="2">
    <source>
        <dbReference type="ARBA" id="ARBA00022723"/>
    </source>
</evidence>
<dbReference type="RefSeq" id="WP_331388187.1">
    <property type="nucleotide sequence ID" value="NZ_JAZKKV010000001.1"/>
</dbReference>
<dbReference type="SUPFAM" id="SSF51316">
    <property type="entry name" value="Mss4-like"/>
    <property type="match status" value="1"/>
</dbReference>
<dbReference type="EMBL" id="JAZKKV010000001">
    <property type="protein sequence ID" value="MEE9654483.1"/>
    <property type="molecule type" value="Genomic_DNA"/>
</dbReference>
<dbReference type="PANTHER" id="PTHR33337">
    <property type="entry name" value="GFA DOMAIN-CONTAINING PROTEIN"/>
    <property type="match status" value="1"/>
</dbReference>
<sequence>MTTLLSGGCLCGHITFIAANPGASHSCSCDLCQKHTGAQSVIWLEFAKGDVQWNGEGGKPAVWRSSEDSSRAFCPRCGSSLGAIDDGPIIALLSGVFDQNKDARFAPASHSFEDMKPQWWRALFADESGN</sequence>